<dbReference type="RefSeq" id="WP_331372415.1">
    <property type="nucleotide sequence ID" value="NZ_CP133148.1"/>
</dbReference>
<evidence type="ECO:0000256" key="5">
    <source>
        <dbReference type="ARBA" id="ARBA00022741"/>
    </source>
</evidence>
<dbReference type="SUPFAM" id="SSF56112">
    <property type="entry name" value="Protein kinase-like (PK-like)"/>
    <property type="match status" value="1"/>
</dbReference>
<evidence type="ECO:0000259" key="11">
    <source>
        <dbReference type="Pfam" id="PF01636"/>
    </source>
</evidence>
<proteinExistence type="inferred from homology"/>
<evidence type="ECO:0000256" key="10">
    <source>
        <dbReference type="PIRNR" id="PIRNR000706"/>
    </source>
</evidence>
<dbReference type="EMBL" id="CP133148">
    <property type="protein sequence ID" value="WVT03178.1"/>
    <property type="molecule type" value="Genomic_DNA"/>
</dbReference>
<dbReference type="Pfam" id="PF01636">
    <property type="entry name" value="APH"/>
    <property type="match status" value="1"/>
</dbReference>
<comment type="catalytic activity">
    <reaction evidence="9">
        <text>kanamycin A + ATP = kanamycin 3'-phosphate + ADP + H(+)</text>
        <dbReference type="Rhea" id="RHEA:24256"/>
        <dbReference type="ChEBI" id="CHEBI:15378"/>
        <dbReference type="ChEBI" id="CHEBI:30616"/>
        <dbReference type="ChEBI" id="CHEBI:57909"/>
        <dbReference type="ChEBI" id="CHEBI:58214"/>
        <dbReference type="ChEBI" id="CHEBI:456216"/>
        <dbReference type="EC" id="2.7.1.95"/>
    </reaction>
</comment>
<keyword evidence="5 10" id="KW-0547">Nucleotide-binding</keyword>
<dbReference type="InterPro" id="IPR024165">
    <property type="entry name" value="Kan/Strep_kinase"/>
</dbReference>
<evidence type="ECO:0000313" key="12">
    <source>
        <dbReference type="EMBL" id="WVT03178.1"/>
    </source>
</evidence>
<protein>
    <recommendedName>
        <fullName evidence="3">Aminoglycoside 3'-phosphotransferase</fullName>
        <ecNumber evidence="2">2.7.1.95</ecNumber>
    </recommendedName>
</protein>
<gene>
    <name evidence="12" type="ORF">RB548_17055</name>
</gene>
<name>A0ABZ2B7Z5_9HYPH</name>
<feature type="domain" description="Aminoglycoside phosphotransferase" evidence="11">
    <location>
        <begin position="27"/>
        <end position="250"/>
    </location>
</feature>
<organism evidence="12 13">
    <name type="scientific">Sinorhizobium chiapasense</name>
    <dbReference type="NCBI Taxonomy" id="501572"/>
    <lineage>
        <taxon>Bacteria</taxon>
        <taxon>Pseudomonadati</taxon>
        <taxon>Pseudomonadota</taxon>
        <taxon>Alphaproteobacteria</taxon>
        <taxon>Hyphomicrobiales</taxon>
        <taxon>Rhizobiaceae</taxon>
        <taxon>Sinorhizobium/Ensifer group</taxon>
        <taxon>Sinorhizobium</taxon>
    </lineage>
</organism>
<evidence type="ECO:0000256" key="6">
    <source>
        <dbReference type="ARBA" id="ARBA00022777"/>
    </source>
</evidence>
<dbReference type="Gene3D" id="3.30.200.20">
    <property type="entry name" value="Phosphorylase Kinase, domain 1"/>
    <property type="match status" value="1"/>
</dbReference>
<evidence type="ECO:0000256" key="1">
    <source>
        <dbReference type="ARBA" id="ARBA00006219"/>
    </source>
</evidence>
<keyword evidence="8 10" id="KW-0046">Antibiotic resistance</keyword>
<sequence length="259" mass="28894">MQIQEIDLPPCFRDRLSGYASQKDTLGQSTSTVFLLSADDRPSLVLKHEKSGPFAENEAARLKWLRAQSVPCPRVLGQEQHAGQTWLLMEAVEGIDLASSPLTPAQRIAILADALRSLHRLDPATCPFDHQLRRRIAAAEARMDAGLVDESDFDDERQGRTARELVCELQARIPKGEQLVVTHGDACLPNIVARADRFAGFIDCGRLGVADLHQDIALACRSIGYNLGEDWVQPFLDRYGLPDPDPEKLAYYRLLDEFF</sequence>
<comment type="similarity">
    <text evidence="1 10">Belongs to the aminoglycoside phosphotransferase family.</text>
</comment>
<accession>A0ABZ2B7Z5</accession>
<dbReference type="NCBIfam" id="NF032898">
    <property type="entry name" value="APH_3p_II"/>
    <property type="match status" value="1"/>
</dbReference>
<evidence type="ECO:0000256" key="3">
    <source>
        <dbReference type="ARBA" id="ARBA00017903"/>
    </source>
</evidence>
<keyword evidence="7 10" id="KW-0067">ATP-binding</keyword>
<dbReference type="PANTHER" id="PTHR21310:SF41">
    <property type="entry name" value="3'-PHOSPHOTRANSFERASE, PUTATIVE-RELATED"/>
    <property type="match status" value="1"/>
</dbReference>
<keyword evidence="6 10" id="KW-0418">Kinase</keyword>
<dbReference type="PIRSF" id="PIRSF000706">
    <property type="entry name" value="Kanamycin_kin"/>
    <property type="match status" value="1"/>
</dbReference>
<dbReference type="Proteomes" id="UP001432360">
    <property type="component" value="Chromosome"/>
</dbReference>
<evidence type="ECO:0000256" key="4">
    <source>
        <dbReference type="ARBA" id="ARBA00022679"/>
    </source>
</evidence>
<evidence type="ECO:0000313" key="13">
    <source>
        <dbReference type="Proteomes" id="UP001432360"/>
    </source>
</evidence>
<dbReference type="InterPro" id="IPR002575">
    <property type="entry name" value="Aminoglycoside_PTrfase"/>
</dbReference>
<dbReference type="NCBIfam" id="NF033068">
    <property type="entry name" value="APH_3p"/>
    <property type="match status" value="1"/>
</dbReference>
<evidence type="ECO:0000256" key="9">
    <source>
        <dbReference type="ARBA" id="ARBA00048925"/>
    </source>
</evidence>
<dbReference type="EC" id="2.7.1.95" evidence="2"/>
<dbReference type="InterPro" id="IPR011009">
    <property type="entry name" value="Kinase-like_dom_sf"/>
</dbReference>
<dbReference type="CDD" id="cd05150">
    <property type="entry name" value="APH"/>
    <property type="match status" value="1"/>
</dbReference>
<keyword evidence="4 10" id="KW-0808">Transferase</keyword>
<evidence type="ECO:0000256" key="8">
    <source>
        <dbReference type="ARBA" id="ARBA00023251"/>
    </source>
</evidence>
<dbReference type="PANTHER" id="PTHR21310">
    <property type="entry name" value="AMINOGLYCOSIDE PHOSPHOTRANSFERASE-RELATED-RELATED"/>
    <property type="match status" value="1"/>
</dbReference>
<evidence type="ECO:0000256" key="7">
    <source>
        <dbReference type="ARBA" id="ARBA00022840"/>
    </source>
</evidence>
<dbReference type="Gene3D" id="3.90.1200.10">
    <property type="match status" value="1"/>
</dbReference>
<keyword evidence="13" id="KW-1185">Reference proteome</keyword>
<evidence type="ECO:0000256" key="2">
    <source>
        <dbReference type="ARBA" id="ARBA00012193"/>
    </source>
</evidence>
<dbReference type="InterPro" id="IPR051678">
    <property type="entry name" value="AGP_Transferase"/>
</dbReference>
<reference evidence="12" key="1">
    <citation type="submission" date="2023-08" db="EMBL/GenBank/DDBJ databases">
        <title>Complete genome sequence of Sinorhizobium chiapanecum ITTG S70 isolated from Acaciella angustissima nodules in Chiapas-Mexico.</title>
        <authorList>
            <person name="Rincon-Rosales R."/>
            <person name="Rogel M.A."/>
            <person name="Rincon-Medina C.I."/>
            <person name="Guerrero G."/>
            <person name="Manzano-Gomez L.A."/>
            <person name="Lopez-Lopez A."/>
            <person name="Rincon Molina F.A."/>
            <person name="Martinez-Romero E."/>
        </authorList>
    </citation>
    <scope>NUCLEOTIDE SEQUENCE</scope>
    <source>
        <strain evidence="12">ITTG S70</strain>
    </source>
</reference>